<keyword evidence="7" id="KW-0325">Glycoprotein</keyword>
<evidence type="ECO:0000256" key="8">
    <source>
        <dbReference type="RuleBase" id="RU280814"/>
    </source>
</evidence>
<organism evidence="12 13">
    <name type="scientific">Ridgeia piscesae</name>
    <name type="common">Tubeworm</name>
    <dbReference type="NCBI Taxonomy" id="27915"/>
    <lineage>
        <taxon>Eukaryota</taxon>
        <taxon>Metazoa</taxon>
        <taxon>Spiralia</taxon>
        <taxon>Lophotrochozoa</taxon>
        <taxon>Annelida</taxon>
        <taxon>Polychaeta</taxon>
        <taxon>Sedentaria</taxon>
        <taxon>Canalipalpata</taxon>
        <taxon>Sabellida</taxon>
        <taxon>Siboglinidae</taxon>
        <taxon>Ridgeia</taxon>
    </lineage>
</organism>
<dbReference type="EMBL" id="JAODUO010000935">
    <property type="protein sequence ID" value="KAK2172730.1"/>
    <property type="molecule type" value="Genomic_DNA"/>
</dbReference>
<dbReference type="InterPro" id="IPR049452">
    <property type="entry name" value="Anoctamin_TM"/>
</dbReference>
<dbReference type="AlphaFoldDB" id="A0AAD9KK91"/>
<name>A0AAD9KK91_RIDPI</name>
<dbReference type="Proteomes" id="UP001209878">
    <property type="component" value="Unassembled WGS sequence"/>
</dbReference>
<feature type="compositionally biased region" description="Acidic residues" evidence="9">
    <location>
        <begin position="43"/>
        <end position="56"/>
    </location>
</feature>
<feature type="transmembrane region" description="Helical" evidence="8">
    <location>
        <begin position="541"/>
        <end position="569"/>
    </location>
</feature>
<sequence>MSATYLATDPGSVTMVDGLLEDTANTRRDNTPVLEHNGGGDAEPGEEEEEEAEDDWEQRTAERYVFIESTGDVEDFERADELYLDDKKRRIDYVLAWPSGQKDEAKAKEAEDARKVFEENLTKEGLEIEHDIKVGRGVQYTKVHASWEVLSRYAELMHLHMPIKEKLDMQQSLSMWERMRTYTACLMRPFQPDPETLPEVDKKFTHVFERGKEYLFAIPRKKEKFFSHAARSMIVDYILRRKRFNEENTTSVEFGNHGDDNEKETLNDVEAAMCQKTGIKSLLAKGIYSAAYPLHEGSWKSHSRASMRRLLYEQWAHWSNFYKLQPLDHIRVYFGEKVAMYFAWLGYYTYFLVPASIVGLIVFIYGLVTIKNDVVSIESCDWSNNFTMCPKCDRRCPYWNYAAICNDVRASHMFDNGATVFFAVFISLWGTFFLEFWKREQSAIQFRWNLMSFKEEEEPPRPEFLASLARSKFRRIHRVSRVNEPYMPFWRRRLPVYITSVSVMLFLVALAVLVVIGIIVYRMSVLGAMYLQEDERFYKSASLVASATAACINLVLIVILNYTCSFVAVKLTDWECLRTQTEYDSSLTFKLYVLQFVNFYSSLFYIAFFKGRFAGSPGRYNRLLDNRQEECAGGGCLMELCIQLSIIFVGKQIMNSVVEVLMPRVMKMAKICFAKKDNSQRHYTVWEKDYLLVELGPRGMFSEYLEMLLQFGFVTIFVAAFPLAPLCALINNVIEIRIDANKFVTQLRRPMAARTQTIGVWYNVLFGLSRLAVLTNALIIAVTSTFIDRLVYVTGYSEDGTLNGFVNDSLAHFDVSDFPEHHRPYDPDGRFKDIKICRYPDYREPPWSENKYEYTAKFWHILAAQFIFVVVFENVVVLLSSLIAFIIPDMPRKLSEQARQEAYLTNELILRKELEIAQSRQLSQGALRHINYGAPTVTNHGDTAVTVTEDGDTAVTVTGHGDEAPPGVTETTYV</sequence>
<accession>A0AAD9KK91</accession>
<dbReference type="GO" id="GO:0005254">
    <property type="term" value="F:chloride channel activity"/>
    <property type="evidence" value="ECO:0007669"/>
    <property type="project" value="TreeGrafter"/>
</dbReference>
<evidence type="ECO:0000256" key="9">
    <source>
        <dbReference type="SAM" id="MobiDB-lite"/>
    </source>
</evidence>
<gene>
    <name evidence="12" type="ORF">NP493_931g00039</name>
</gene>
<feature type="domain" description="Anoctamin transmembrane" evidence="10">
    <location>
        <begin position="330"/>
        <end position="900"/>
    </location>
</feature>
<feature type="region of interest" description="Disordered" evidence="9">
    <location>
        <begin position="1"/>
        <end position="57"/>
    </location>
</feature>
<feature type="transmembrane region" description="Helical" evidence="8">
    <location>
        <begin position="496"/>
        <end position="521"/>
    </location>
</feature>
<comment type="caution">
    <text evidence="12">The sequence shown here is derived from an EMBL/GenBank/DDBJ whole genome shotgun (WGS) entry which is preliminary data.</text>
</comment>
<evidence type="ECO:0000256" key="3">
    <source>
        <dbReference type="ARBA" id="ARBA00022475"/>
    </source>
</evidence>
<comment type="similarity">
    <text evidence="2 8">Belongs to the anoctamin family.</text>
</comment>
<reference evidence="12" key="1">
    <citation type="journal article" date="2023" name="Mol. Biol. Evol.">
        <title>Third-Generation Sequencing Reveals the Adaptive Role of the Epigenome in Three Deep-Sea Polychaetes.</title>
        <authorList>
            <person name="Perez M."/>
            <person name="Aroh O."/>
            <person name="Sun Y."/>
            <person name="Lan Y."/>
            <person name="Juniper S.K."/>
            <person name="Young C.R."/>
            <person name="Angers B."/>
            <person name="Qian P.Y."/>
        </authorList>
    </citation>
    <scope>NUCLEOTIDE SEQUENCE</scope>
    <source>
        <strain evidence="12">R07B-5</strain>
    </source>
</reference>
<dbReference type="InterPro" id="IPR007632">
    <property type="entry name" value="Anoctamin"/>
</dbReference>
<keyword evidence="3" id="KW-1003">Cell membrane</keyword>
<evidence type="ECO:0000259" key="11">
    <source>
        <dbReference type="Pfam" id="PF16178"/>
    </source>
</evidence>
<feature type="transmembrane region" description="Helical" evidence="8">
    <location>
        <begin position="858"/>
        <end position="887"/>
    </location>
</feature>
<evidence type="ECO:0000256" key="5">
    <source>
        <dbReference type="ARBA" id="ARBA00022989"/>
    </source>
</evidence>
<feature type="transmembrane region" description="Helical" evidence="8">
    <location>
        <begin position="589"/>
        <end position="608"/>
    </location>
</feature>
<evidence type="ECO:0000256" key="6">
    <source>
        <dbReference type="ARBA" id="ARBA00023136"/>
    </source>
</evidence>
<evidence type="ECO:0000313" key="13">
    <source>
        <dbReference type="Proteomes" id="UP001209878"/>
    </source>
</evidence>
<feature type="transmembrane region" description="Helical" evidence="8">
    <location>
        <begin position="707"/>
        <end position="730"/>
    </location>
</feature>
<dbReference type="GO" id="GO:0005886">
    <property type="term" value="C:plasma membrane"/>
    <property type="evidence" value="ECO:0007669"/>
    <property type="project" value="UniProtKB-SubCell"/>
</dbReference>
<feature type="transmembrane region" description="Helical" evidence="8">
    <location>
        <begin position="347"/>
        <end position="368"/>
    </location>
</feature>
<feature type="domain" description="Anoctamin dimerisation" evidence="11">
    <location>
        <begin position="83"/>
        <end position="252"/>
    </location>
</feature>
<feature type="transmembrane region" description="Helical" evidence="8">
    <location>
        <begin position="760"/>
        <end position="787"/>
    </location>
</feature>
<evidence type="ECO:0000313" key="12">
    <source>
        <dbReference type="EMBL" id="KAK2172730.1"/>
    </source>
</evidence>
<evidence type="ECO:0000256" key="2">
    <source>
        <dbReference type="ARBA" id="ARBA00009671"/>
    </source>
</evidence>
<evidence type="ECO:0000259" key="10">
    <source>
        <dbReference type="Pfam" id="PF04547"/>
    </source>
</evidence>
<evidence type="ECO:0000256" key="4">
    <source>
        <dbReference type="ARBA" id="ARBA00022692"/>
    </source>
</evidence>
<dbReference type="Pfam" id="PF16178">
    <property type="entry name" value="Anoct_dimer"/>
    <property type="match status" value="2"/>
</dbReference>
<feature type="domain" description="Anoctamin dimerisation" evidence="11">
    <location>
        <begin position="274"/>
        <end position="327"/>
    </location>
</feature>
<dbReference type="Pfam" id="PF04547">
    <property type="entry name" value="Anoctamin"/>
    <property type="match status" value="1"/>
</dbReference>
<keyword evidence="5 8" id="KW-1133">Transmembrane helix</keyword>
<comment type="subcellular location">
    <subcellularLocation>
        <location evidence="1">Cell membrane</location>
        <topology evidence="1">Multi-pass membrane protein</topology>
    </subcellularLocation>
    <subcellularLocation>
        <location evidence="8">Membrane</location>
        <topology evidence="8">Multi-pass membrane protein</topology>
    </subcellularLocation>
</comment>
<feature type="transmembrane region" description="Helical" evidence="8">
    <location>
        <begin position="418"/>
        <end position="437"/>
    </location>
</feature>
<dbReference type="PANTHER" id="PTHR12308">
    <property type="entry name" value="ANOCTAMIN"/>
    <property type="match status" value="1"/>
</dbReference>
<dbReference type="GO" id="GO:0046983">
    <property type="term" value="F:protein dimerization activity"/>
    <property type="evidence" value="ECO:0007669"/>
    <property type="project" value="InterPro"/>
</dbReference>
<evidence type="ECO:0000256" key="1">
    <source>
        <dbReference type="ARBA" id="ARBA00004651"/>
    </source>
</evidence>
<keyword evidence="6 8" id="KW-0472">Membrane</keyword>
<proteinExistence type="inferred from homology"/>
<keyword evidence="13" id="KW-1185">Reference proteome</keyword>
<protein>
    <recommendedName>
        <fullName evidence="8">Anoctamin</fullName>
    </recommendedName>
</protein>
<dbReference type="InterPro" id="IPR032394">
    <property type="entry name" value="Anoct_dimer"/>
</dbReference>
<keyword evidence="4 8" id="KW-0812">Transmembrane</keyword>
<dbReference type="PANTHER" id="PTHR12308:SF83">
    <property type="entry name" value="ANOCTAMIN"/>
    <property type="match status" value="1"/>
</dbReference>
<evidence type="ECO:0000256" key="7">
    <source>
        <dbReference type="ARBA" id="ARBA00023180"/>
    </source>
</evidence>